<reference evidence="1" key="1">
    <citation type="journal article" date="2020" name="Stud. Mycol.">
        <title>101 Dothideomycetes genomes: a test case for predicting lifestyles and emergence of pathogens.</title>
        <authorList>
            <person name="Haridas S."/>
            <person name="Albert R."/>
            <person name="Binder M."/>
            <person name="Bloem J."/>
            <person name="Labutti K."/>
            <person name="Salamov A."/>
            <person name="Andreopoulos B."/>
            <person name="Baker S."/>
            <person name="Barry K."/>
            <person name="Bills G."/>
            <person name="Bluhm B."/>
            <person name="Cannon C."/>
            <person name="Castanera R."/>
            <person name="Culley D."/>
            <person name="Daum C."/>
            <person name="Ezra D."/>
            <person name="Gonzalez J."/>
            <person name="Henrissat B."/>
            <person name="Kuo A."/>
            <person name="Liang C."/>
            <person name="Lipzen A."/>
            <person name="Lutzoni F."/>
            <person name="Magnuson J."/>
            <person name="Mondo S."/>
            <person name="Nolan M."/>
            <person name="Ohm R."/>
            <person name="Pangilinan J."/>
            <person name="Park H.-J."/>
            <person name="Ramirez L."/>
            <person name="Alfaro M."/>
            <person name="Sun H."/>
            <person name="Tritt A."/>
            <person name="Yoshinaga Y."/>
            <person name="Zwiers L.-H."/>
            <person name="Turgeon B."/>
            <person name="Goodwin S."/>
            <person name="Spatafora J."/>
            <person name="Crous P."/>
            <person name="Grigoriev I."/>
        </authorList>
    </citation>
    <scope>NUCLEOTIDE SEQUENCE</scope>
    <source>
        <strain evidence="1">CBS 269.34</strain>
    </source>
</reference>
<sequence length="288" mass="33106">MVDSSIARLNDSPYTVETVDLIRRLFIGKPGQLPTQRFRMTKVRQIFADIKENYEEEITGAGGVSNKDVIIYCDLSRYKEFDKKKDLWLDQTTKELVKYKEQQCKGSVADFFALAVTRNPETSEVVSDDDIPDEELYWDEKPTQIQLCPWFVDWVKSKEFKTASDVKKRTKIGRVVIKLVESKNFGLKQIDAFSLLDKVLLHEMTHGRSAWLAYKEGTRITGTADVSSPSIRFSHHPCTQQSLTSSSGSDTFSRRLRTACIRMDKCQETCAKRRRCHRRDRLEAQGSG</sequence>
<dbReference type="AlphaFoldDB" id="A0A6A6QLI5"/>
<protein>
    <submittedName>
        <fullName evidence="1">Uncharacterized protein</fullName>
    </submittedName>
</protein>
<keyword evidence="2" id="KW-1185">Reference proteome</keyword>
<dbReference type="Proteomes" id="UP000799750">
    <property type="component" value="Unassembled WGS sequence"/>
</dbReference>
<evidence type="ECO:0000313" key="2">
    <source>
        <dbReference type="Proteomes" id="UP000799750"/>
    </source>
</evidence>
<name>A0A6A6QLI5_9PEZI</name>
<evidence type="ECO:0000313" key="1">
    <source>
        <dbReference type="EMBL" id="KAF2492916.1"/>
    </source>
</evidence>
<gene>
    <name evidence="1" type="ORF">BU16DRAFT_466677</name>
</gene>
<dbReference type="EMBL" id="MU004193">
    <property type="protein sequence ID" value="KAF2492916.1"/>
    <property type="molecule type" value="Genomic_DNA"/>
</dbReference>
<organism evidence="1 2">
    <name type="scientific">Lophium mytilinum</name>
    <dbReference type="NCBI Taxonomy" id="390894"/>
    <lineage>
        <taxon>Eukaryota</taxon>
        <taxon>Fungi</taxon>
        <taxon>Dikarya</taxon>
        <taxon>Ascomycota</taxon>
        <taxon>Pezizomycotina</taxon>
        <taxon>Dothideomycetes</taxon>
        <taxon>Pleosporomycetidae</taxon>
        <taxon>Mytilinidiales</taxon>
        <taxon>Mytilinidiaceae</taxon>
        <taxon>Lophium</taxon>
    </lineage>
</organism>
<accession>A0A6A6QLI5</accession>
<proteinExistence type="predicted"/>
<dbReference type="OrthoDB" id="4507347at2759"/>